<keyword evidence="2" id="KW-1185">Reference proteome</keyword>
<dbReference type="PANTHER" id="PTHR11008:SF35">
    <property type="entry name" value="PROTEIN TAKEOUT-LIKE PROTEIN"/>
    <property type="match status" value="1"/>
</dbReference>
<reference evidence="1 2" key="1">
    <citation type="journal article" date="2019" name="Commun. Biol.">
        <title>The bagworm genome reveals a unique fibroin gene that provides high tensile strength.</title>
        <authorList>
            <person name="Kono N."/>
            <person name="Nakamura H."/>
            <person name="Ohtoshi R."/>
            <person name="Tomita M."/>
            <person name="Numata K."/>
            <person name="Arakawa K."/>
        </authorList>
    </citation>
    <scope>NUCLEOTIDE SEQUENCE [LARGE SCALE GENOMIC DNA]</scope>
</reference>
<dbReference type="Gene3D" id="3.15.10.30">
    <property type="entry name" value="Haemolymph juvenile hormone binding protein"/>
    <property type="match status" value="1"/>
</dbReference>
<dbReference type="PANTHER" id="PTHR11008">
    <property type="entry name" value="PROTEIN TAKEOUT-LIKE PROTEIN"/>
    <property type="match status" value="1"/>
</dbReference>
<proteinExistence type="predicted"/>
<evidence type="ECO:0000313" key="2">
    <source>
        <dbReference type="Proteomes" id="UP000299102"/>
    </source>
</evidence>
<sequence>MVFNKELEREKCHRLRGSSYCKERRLYKHLQSISVFDGSFTVSAEYIQPCSRSDPQLDACIKHAFNHLRPYLARGLTDLGVPPVEPLRISRLVMENDVGPVRVTAAFSNITVLGPSNYTVTKIR</sequence>
<dbReference type="GO" id="GO:0005615">
    <property type="term" value="C:extracellular space"/>
    <property type="evidence" value="ECO:0007669"/>
    <property type="project" value="TreeGrafter"/>
</dbReference>
<organism evidence="1 2">
    <name type="scientific">Eumeta variegata</name>
    <name type="common">Bagworm moth</name>
    <name type="synonym">Eumeta japonica</name>
    <dbReference type="NCBI Taxonomy" id="151549"/>
    <lineage>
        <taxon>Eukaryota</taxon>
        <taxon>Metazoa</taxon>
        <taxon>Ecdysozoa</taxon>
        <taxon>Arthropoda</taxon>
        <taxon>Hexapoda</taxon>
        <taxon>Insecta</taxon>
        <taxon>Pterygota</taxon>
        <taxon>Neoptera</taxon>
        <taxon>Endopterygota</taxon>
        <taxon>Lepidoptera</taxon>
        <taxon>Glossata</taxon>
        <taxon>Ditrysia</taxon>
        <taxon>Tineoidea</taxon>
        <taxon>Psychidae</taxon>
        <taxon>Oiketicinae</taxon>
        <taxon>Eumeta</taxon>
    </lineage>
</organism>
<dbReference type="Pfam" id="PF06585">
    <property type="entry name" value="JHBP"/>
    <property type="match status" value="1"/>
</dbReference>
<name>A0A4C1ZYQ7_EUMVA</name>
<evidence type="ECO:0000313" key="1">
    <source>
        <dbReference type="EMBL" id="GBP93150.1"/>
    </source>
</evidence>
<dbReference type="STRING" id="151549.A0A4C1ZYQ7"/>
<gene>
    <name evidence="1" type="ORF">EVAR_64408_1</name>
</gene>
<protein>
    <submittedName>
        <fullName evidence="1">Uncharacterized protein</fullName>
    </submittedName>
</protein>
<dbReference type="EMBL" id="BGZK01002343">
    <property type="protein sequence ID" value="GBP93150.1"/>
    <property type="molecule type" value="Genomic_DNA"/>
</dbReference>
<dbReference type="Proteomes" id="UP000299102">
    <property type="component" value="Unassembled WGS sequence"/>
</dbReference>
<dbReference type="AlphaFoldDB" id="A0A4C1ZYQ7"/>
<dbReference type="InterPro" id="IPR038606">
    <property type="entry name" value="To_sf"/>
</dbReference>
<comment type="caution">
    <text evidence="1">The sequence shown here is derived from an EMBL/GenBank/DDBJ whole genome shotgun (WGS) entry which is preliminary data.</text>
</comment>
<dbReference type="InterPro" id="IPR010562">
    <property type="entry name" value="Haemolymph_juvenile_hormone-bd"/>
</dbReference>
<dbReference type="OrthoDB" id="8185598at2759"/>
<accession>A0A4C1ZYQ7</accession>